<dbReference type="PANTHER" id="PTHR14949:SF56">
    <property type="entry name" value="EGF-LIKE-DOMAIN, MULTIPLE 7"/>
    <property type="match status" value="1"/>
</dbReference>
<evidence type="ECO:0000256" key="2">
    <source>
        <dbReference type="ARBA" id="ARBA00023157"/>
    </source>
</evidence>
<sequence>MSTIAPDLGSCGTTYPVWLNGVNSVPSNLAVAYHGVTWDTNIDGLQTVHDPDINLVCQFDRLPDQSLYYDVTWYVDDTEVLTNQTVSSNSSDLALLTGSQMLAKGKKANSMVLTPTLRMVRGRSADVNIQFTIPFINQHGILRLPSGPVLFDAQPPLLINMAVHGDSVDCNDPNKNLCEKKVYAYKREDSDKYNTDDWKGVHSIKVYNKDDGDYTIDKHITLRLETGGTSGTGSKIFDSIILPDIQVILPTGTLVEIKFVSWPRQDNWQLNVDIFPSPSDVGNSSGLCGVLDGDYKNDFTRSDGTVDDPDNYHYWNPPNEFSESWRYQNYQEKRRKREVAPTVKNYEVAEEICSTAFQASTSYQTCQNYVTHLSNTSLINCISDVMMTGDDNFTRIHIEAALEQCSVFVVLNKTFQQTEPEVAYTIETFCQNNCSGHGICNAGNCTCNEGYAGSDCSFDLLGPPTISHISDFGFCDKSKEACDEITLFGKYFIENMNTSCFMTRHTLQEDGSSVSMAEYVVGLEERTMFEGYCPLDYDTTNHWVTEYSFNISNDGSRFTDNFHVYTYQSLCQEYRNNTGNITFIFKNGYCFINNSCVGDGSTNTINKCDICNTSKSKYDWSYNEGHCYISGICYKSGDFDGNNPCSICDPSVDKTAWSPNTGHCLIDGMCYNTNDADSTNPCSVCDPLLSTSGWSTNISMKSPEDVSVEYHSVSWFSTNETNTTTIRTVHQPYINFKCMFVLRQDASIFYKIKWYVNNVTLVKTVTVSEADIDQASLSSNDLPPVNHTAGLQVQTRHKQCHPDYNFPYCTCAVSVQSGQDVFLVDLCGDIQFVDFLSCIDSVIQVYKISDKLYKISLPTGSYVMVSLVEWPVQGSWQIDIDIYPSLSDVNNTVGLCGTLDGDRDNDFKRRNGDTDNVNLVYPDEFSNSWNLNTTLQNANSVVTASLQSLCPSNCSAHGVCNKGNCSCAVGFGGSDCSFDILSPPVIWESTPSGICDKSLQQCSRVYLKGRYFLENVDKNCFFDKQSIRHDGSILAFTQLESSLEEENLFRGSCSIPSDDVTSWVTKSRQYPESSEDENTDYRRDVVSKSWMRFFDDGKFPYIPRGSRYSAETYSSSKTERFY</sequence>
<name>K1QID4_MAGGI</name>
<dbReference type="Pfam" id="PF00094">
    <property type="entry name" value="VWD"/>
    <property type="match status" value="1"/>
</dbReference>
<keyword evidence="1" id="KW-0732">Signal</keyword>
<dbReference type="AlphaFoldDB" id="K1QID4"/>
<dbReference type="InterPro" id="IPR001846">
    <property type="entry name" value="VWF_type-D"/>
</dbReference>
<reference evidence="4" key="1">
    <citation type="journal article" date="2012" name="Nature">
        <title>The oyster genome reveals stress adaptation and complexity of shell formation.</title>
        <authorList>
            <person name="Zhang G."/>
            <person name="Fang X."/>
            <person name="Guo X."/>
            <person name="Li L."/>
            <person name="Luo R."/>
            <person name="Xu F."/>
            <person name="Yang P."/>
            <person name="Zhang L."/>
            <person name="Wang X."/>
            <person name="Qi H."/>
            <person name="Xiong Z."/>
            <person name="Que H."/>
            <person name="Xie Y."/>
            <person name="Holland P.W."/>
            <person name="Paps J."/>
            <person name="Zhu Y."/>
            <person name="Wu F."/>
            <person name="Chen Y."/>
            <person name="Wang J."/>
            <person name="Peng C."/>
            <person name="Meng J."/>
            <person name="Yang L."/>
            <person name="Liu J."/>
            <person name="Wen B."/>
            <person name="Zhang N."/>
            <person name="Huang Z."/>
            <person name="Zhu Q."/>
            <person name="Feng Y."/>
            <person name="Mount A."/>
            <person name="Hedgecock D."/>
            <person name="Xu Z."/>
            <person name="Liu Y."/>
            <person name="Domazet-Loso T."/>
            <person name="Du Y."/>
            <person name="Sun X."/>
            <person name="Zhang S."/>
            <person name="Liu B."/>
            <person name="Cheng P."/>
            <person name="Jiang X."/>
            <person name="Li J."/>
            <person name="Fan D."/>
            <person name="Wang W."/>
            <person name="Fu W."/>
            <person name="Wang T."/>
            <person name="Wang B."/>
            <person name="Zhang J."/>
            <person name="Peng Z."/>
            <person name="Li Y."/>
            <person name="Li N."/>
            <person name="Wang J."/>
            <person name="Chen M."/>
            <person name="He Y."/>
            <person name="Tan F."/>
            <person name="Song X."/>
            <person name="Zheng Q."/>
            <person name="Huang R."/>
            <person name="Yang H."/>
            <person name="Du X."/>
            <person name="Chen L."/>
            <person name="Yang M."/>
            <person name="Gaffney P.M."/>
            <person name="Wang S."/>
            <person name="Luo L."/>
            <person name="She Z."/>
            <person name="Ming Y."/>
            <person name="Huang W."/>
            <person name="Zhang S."/>
            <person name="Huang B."/>
            <person name="Zhang Y."/>
            <person name="Qu T."/>
            <person name="Ni P."/>
            <person name="Miao G."/>
            <person name="Wang J."/>
            <person name="Wang Q."/>
            <person name="Steinberg C.E."/>
            <person name="Wang H."/>
            <person name="Li N."/>
            <person name="Qian L."/>
            <person name="Zhang G."/>
            <person name="Li Y."/>
            <person name="Yang H."/>
            <person name="Liu X."/>
            <person name="Wang J."/>
            <person name="Yin Y."/>
            <person name="Wang J."/>
        </authorList>
    </citation>
    <scope>NUCLEOTIDE SEQUENCE [LARGE SCALE GENOMIC DNA]</scope>
    <source>
        <strain evidence="4">05x7-T-G4-1.051#20</strain>
    </source>
</reference>
<dbReference type="InterPro" id="IPR000742">
    <property type="entry name" value="EGF"/>
</dbReference>
<organism evidence="4">
    <name type="scientific">Magallana gigas</name>
    <name type="common">Pacific oyster</name>
    <name type="synonym">Crassostrea gigas</name>
    <dbReference type="NCBI Taxonomy" id="29159"/>
    <lineage>
        <taxon>Eukaryota</taxon>
        <taxon>Metazoa</taxon>
        <taxon>Spiralia</taxon>
        <taxon>Lophotrochozoa</taxon>
        <taxon>Mollusca</taxon>
        <taxon>Bivalvia</taxon>
        <taxon>Autobranchia</taxon>
        <taxon>Pteriomorphia</taxon>
        <taxon>Ostreida</taxon>
        <taxon>Ostreoidea</taxon>
        <taxon>Ostreidae</taxon>
        <taxon>Magallana</taxon>
    </lineage>
</organism>
<protein>
    <submittedName>
        <fullName evidence="4">von Willebrand factor D and EGF domain-containing protein</fullName>
    </submittedName>
</protein>
<dbReference type="PROSITE" id="PS51233">
    <property type="entry name" value="VWFD"/>
    <property type="match status" value="1"/>
</dbReference>
<gene>
    <name evidence="4" type="ORF">CGI_10025137</name>
</gene>
<dbReference type="FunFam" id="2.10.25.10:FF:000001">
    <property type="entry name" value="Tenascin C"/>
    <property type="match status" value="1"/>
</dbReference>
<dbReference type="InterPro" id="IPR050969">
    <property type="entry name" value="Dev_Signal_Modulators"/>
</dbReference>
<dbReference type="Gene3D" id="2.10.25.10">
    <property type="entry name" value="Laminin"/>
    <property type="match status" value="1"/>
</dbReference>
<accession>K1QID4</accession>
<evidence type="ECO:0000256" key="1">
    <source>
        <dbReference type="ARBA" id="ARBA00022729"/>
    </source>
</evidence>
<keyword evidence="3" id="KW-0325">Glycoprotein</keyword>
<dbReference type="HOGENOM" id="CLU_280221_0_0_1"/>
<dbReference type="Pfam" id="PF26129">
    <property type="entry name" value="Vwde"/>
    <property type="match status" value="1"/>
</dbReference>
<dbReference type="PROSITE" id="PS00022">
    <property type="entry name" value="EGF_1"/>
    <property type="match status" value="1"/>
</dbReference>
<dbReference type="PANTHER" id="PTHR14949">
    <property type="entry name" value="EGF-LIKE-DOMAIN, MULTIPLE 7, 8"/>
    <property type="match status" value="1"/>
</dbReference>
<dbReference type="PROSITE" id="PS01186">
    <property type="entry name" value="EGF_2"/>
    <property type="match status" value="1"/>
</dbReference>
<dbReference type="InterPro" id="IPR058727">
    <property type="entry name" value="Helical_Vwde"/>
</dbReference>
<evidence type="ECO:0000256" key="3">
    <source>
        <dbReference type="ARBA" id="ARBA00023180"/>
    </source>
</evidence>
<dbReference type="EMBL" id="JH823220">
    <property type="protein sequence ID" value="EKC28620.1"/>
    <property type="molecule type" value="Genomic_DNA"/>
</dbReference>
<dbReference type="InParanoid" id="K1QID4"/>
<proteinExistence type="predicted"/>
<dbReference type="Pfam" id="PF23106">
    <property type="entry name" value="EGF_Teneurin"/>
    <property type="match status" value="1"/>
</dbReference>
<dbReference type="Gene3D" id="2.60.120.260">
    <property type="entry name" value="Galactose-binding domain-like"/>
    <property type="match status" value="1"/>
</dbReference>
<keyword evidence="2" id="KW-1015">Disulfide bond</keyword>
<evidence type="ECO:0000313" key="4">
    <source>
        <dbReference type="EMBL" id="EKC28620.1"/>
    </source>
</evidence>